<reference evidence="1" key="1">
    <citation type="journal article" date="2020" name="Stud. Mycol.">
        <title>101 Dothideomycetes genomes: a test case for predicting lifestyles and emergence of pathogens.</title>
        <authorList>
            <person name="Haridas S."/>
            <person name="Albert R."/>
            <person name="Binder M."/>
            <person name="Bloem J."/>
            <person name="Labutti K."/>
            <person name="Salamov A."/>
            <person name="Andreopoulos B."/>
            <person name="Baker S."/>
            <person name="Barry K."/>
            <person name="Bills G."/>
            <person name="Bluhm B."/>
            <person name="Cannon C."/>
            <person name="Castanera R."/>
            <person name="Culley D."/>
            <person name="Daum C."/>
            <person name="Ezra D."/>
            <person name="Gonzalez J."/>
            <person name="Henrissat B."/>
            <person name="Kuo A."/>
            <person name="Liang C."/>
            <person name="Lipzen A."/>
            <person name="Lutzoni F."/>
            <person name="Magnuson J."/>
            <person name="Mondo S."/>
            <person name="Nolan M."/>
            <person name="Ohm R."/>
            <person name="Pangilinan J."/>
            <person name="Park H.-J."/>
            <person name="Ramirez L."/>
            <person name="Alfaro M."/>
            <person name="Sun H."/>
            <person name="Tritt A."/>
            <person name="Yoshinaga Y."/>
            <person name="Zwiers L.-H."/>
            <person name="Turgeon B."/>
            <person name="Goodwin S."/>
            <person name="Spatafora J."/>
            <person name="Crous P."/>
            <person name="Grigoriev I."/>
        </authorList>
    </citation>
    <scope>NUCLEOTIDE SEQUENCE</scope>
    <source>
        <strain evidence="1">SCOH1-5</strain>
    </source>
</reference>
<keyword evidence="2" id="KW-1185">Reference proteome</keyword>
<sequence length="371" mass="41047">MMTIKCQTPVNRFSLLHLRPRKAGEAAGSGTIDKDRVPAGVPTEIYDAVLEVSTTNTKIMAKIECDSEAQKASIPTLTLQTLTLSVDYLRPRDGIPAGFGVFMEGVVQIKARETAALLAGRSSAAELSVRLIHRSQTDPLSWILSATTHDIELAHLYSLFSPGGQHDAVMDLLEHIHIPLMSVEFQYNKGTPSSFIMNGILIRSTSRGGKERSTDIQRKTSHNRLSPWRSLEELIEFLPDLIRDIPIDLRKDLHVGLLCQSHENADDAAAADQAKRVLTMAFVIQFGSFQVTAAQIREYSSDPDRPKASAETQKLKPTRLVKLTLDELKFPGADMVGHLKQPFEALDFVWSSADSTKEEVDLLNIIPIPRS</sequence>
<accession>A0A6A6FWX2</accession>
<dbReference type="EMBL" id="ML992662">
    <property type="protein sequence ID" value="KAF2217901.1"/>
    <property type="molecule type" value="Genomic_DNA"/>
</dbReference>
<name>A0A6A6FWX2_9PEZI</name>
<protein>
    <submittedName>
        <fullName evidence="1">Uncharacterized protein</fullName>
    </submittedName>
</protein>
<gene>
    <name evidence="1" type="ORF">CERZMDRAFT_92537</name>
</gene>
<evidence type="ECO:0000313" key="2">
    <source>
        <dbReference type="Proteomes" id="UP000799539"/>
    </source>
</evidence>
<dbReference type="Proteomes" id="UP000799539">
    <property type="component" value="Unassembled WGS sequence"/>
</dbReference>
<evidence type="ECO:0000313" key="1">
    <source>
        <dbReference type="EMBL" id="KAF2217901.1"/>
    </source>
</evidence>
<proteinExistence type="predicted"/>
<dbReference type="AlphaFoldDB" id="A0A6A6FWX2"/>
<organism evidence="1 2">
    <name type="scientific">Cercospora zeae-maydis SCOH1-5</name>
    <dbReference type="NCBI Taxonomy" id="717836"/>
    <lineage>
        <taxon>Eukaryota</taxon>
        <taxon>Fungi</taxon>
        <taxon>Dikarya</taxon>
        <taxon>Ascomycota</taxon>
        <taxon>Pezizomycotina</taxon>
        <taxon>Dothideomycetes</taxon>
        <taxon>Dothideomycetidae</taxon>
        <taxon>Mycosphaerellales</taxon>
        <taxon>Mycosphaerellaceae</taxon>
        <taxon>Cercospora</taxon>
    </lineage>
</organism>